<name>A0A2I4DFA1_JUGRE</name>
<sequence>MCPICLTHPETTSHVLWTCKAAQDVWSNSSRRSQKSRTEEAPFYELLTELLSTLPIEEHTKLALIAKELWYRRNKFIFESRFTSPQQVLKLVSTSISNLDELERHQLKITPKSQSLAKWCKPPTNSYKINWDAAIDKVNCKVGIDVSIRDWNGLVTATLRSPCYYFRDPLMGEALSALRAVQFDIKIELNNVIFKGDSKQVINGINVSIENWSIAG</sequence>
<dbReference type="InterPro" id="IPR052929">
    <property type="entry name" value="RNase_H-like_EbsB-rel"/>
</dbReference>
<evidence type="ECO:0000313" key="2">
    <source>
        <dbReference type="RefSeq" id="XP_018805830.1"/>
    </source>
</evidence>
<dbReference type="InterPro" id="IPR002156">
    <property type="entry name" value="RNaseH_domain"/>
</dbReference>
<gene>
    <name evidence="2" type="primary">LOC108979580</name>
</gene>
<proteinExistence type="predicted"/>
<dbReference type="Gramene" id="Jr08_15890_p1">
    <property type="protein sequence ID" value="cds.Jr08_15890_p1"/>
    <property type="gene ID" value="Jr08_15890"/>
</dbReference>
<dbReference type="KEGG" id="jre:108979580"/>
<organism evidence="1 2">
    <name type="scientific">Juglans regia</name>
    <name type="common">English walnut</name>
    <dbReference type="NCBI Taxonomy" id="51240"/>
    <lineage>
        <taxon>Eukaryota</taxon>
        <taxon>Viridiplantae</taxon>
        <taxon>Streptophyta</taxon>
        <taxon>Embryophyta</taxon>
        <taxon>Tracheophyta</taxon>
        <taxon>Spermatophyta</taxon>
        <taxon>Magnoliopsida</taxon>
        <taxon>eudicotyledons</taxon>
        <taxon>Gunneridae</taxon>
        <taxon>Pentapetalae</taxon>
        <taxon>rosids</taxon>
        <taxon>fabids</taxon>
        <taxon>Fagales</taxon>
        <taxon>Juglandaceae</taxon>
        <taxon>Juglans</taxon>
    </lineage>
</organism>
<keyword evidence="1" id="KW-1185">Reference proteome</keyword>
<dbReference type="Proteomes" id="UP000235220">
    <property type="component" value="Chromosome 8"/>
</dbReference>
<reference evidence="2" key="1">
    <citation type="submission" date="2025-08" db="UniProtKB">
        <authorList>
            <consortium name="RefSeq"/>
        </authorList>
    </citation>
    <scope>IDENTIFICATION</scope>
    <source>
        <tissue evidence="2">Leaves</tissue>
    </source>
</reference>
<accession>A0A2I4DFA1</accession>
<dbReference type="GO" id="GO:0003676">
    <property type="term" value="F:nucleic acid binding"/>
    <property type="evidence" value="ECO:0007669"/>
    <property type="project" value="InterPro"/>
</dbReference>
<dbReference type="AlphaFoldDB" id="A0A2I4DFA1"/>
<dbReference type="PANTHER" id="PTHR47074:SF48">
    <property type="entry name" value="POLYNUCLEOTIDYL TRANSFERASE, RIBONUCLEASE H-LIKE SUPERFAMILY PROTEIN"/>
    <property type="match status" value="1"/>
</dbReference>
<evidence type="ECO:0000313" key="1">
    <source>
        <dbReference type="Proteomes" id="UP000235220"/>
    </source>
</evidence>
<dbReference type="Pfam" id="PF13456">
    <property type="entry name" value="RVT_3"/>
    <property type="match status" value="1"/>
</dbReference>
<protein>
    <submittedName>
        <fullName evidence="2">Uncharacterized protein LOC108979580</fullName>
    </submittedName>
</protein>
<dbReference type="OrthoDB" id="1906820at2759"/>
<dbReference type="PANTHER" id="PTHR47074">
    <property type="entry name" value="BNAC02G40300D PROTEIN"/>
    <property type="match status" value="1"/>
</dbReference>
<dbReference type="GO" id="GO:0004523">
    <property type="term" value="F:RNA-DNA hybrid ribonuclease activity"/>
    <property type="evidence" value="ECO:0007669"/>
    <property type="project" value="InterPro"/>
</dbReference>
<dbReference type="GeneID" id="108979580"/>
<dbReference type="RefSeq" id="XP_018805830.1">
    <property type="nucleotide sequence ID" value="XM_018950285.1"/>
</dbReference>